<comment type="caution">
    <text evidence="1">The sequence shown here is derived from an EMBL/GenBank/DDBJ whole genome shotgun (WGS) entry which is preliminary data.</text>
</comment>
<gene>
    <name evidence="1" type="ORF">S01H4_18471</name>
</gene>
<reference evidence="1" key="1">
    <citation type="journal article" date="2014" name="Front. Microbiol.">
        <title>High frequency of phylogenetically diverse reductive dehalogenase-homologous genes in deep subseafloor sedimentary metagenomes.</title>
        <authorList>
            <person name="Kawai M."/>
            <person name="Futagami T."/>
            <person name="Toyoda A."/>
            <person name="Takaki Y."/>
            <person name="Nishi S."/>
            <person name="Hori S."/>
            <person name="Arai W."/>
            <person name="Tsubouchi T."/>
            <person name="Morono Y."/>
            <person name="Uchiyama I."/>
            <person name="Ito T."/>
            <person name="Fujiyama A."/>
            <person name="Inagaki F."/>
            <person name="Takami H."/>
        </authorList>
    </citation>
    <scope>NUCLEOTIDE SEQUENCE</scope>
    <source>
        <strain evidence="1">Expedition CK06-06</strain>
    </source>
</reference>
<dbReference type="AlphaFoldDB" id="X0ZKH1"/>
<sequence>MNPTCKKCGKKMTLKKGWGYWCKNTVCSNLAVIEKKGDLK</sequence>
<evidence type="ECO:0000313" key="1">
    <source>
        <dbReference type="EMBL" id="GAG70145.1"/>
    </source>
</evidence>
<organism evidence="1">
    <name type="scientific">marine sediment metagenome</name>
    <dbReference type="NCBI Taxonomy" id="412755"/>
    <lineage>
        <taxon>unclassified sequences</taxon>
        <taxon>metagenomes</taxon>
        <taxon>ecological metagenomes</taxon>
    </lineage>
</organism>
<protein>
    <submittedName>
        <fullName evidence="1">Uncharacterized protein</fullName>
    </submittedName>
</protein>
<proteinExistence type="predicted"/>
<name>X0ZKH1_9ZZZZ</name>
<dbReference type="EMBL" id="BART01008191">
    <property type="protein sequence ID" value="GAG70145.1"/>
    <property type="molecule type" value="Genomic_DNA"/>
</dbReference>
<accession>X0ZKH1</accession>